<dbReference type="Gene3D" id="2.40.160.180">
    <property type="entry name" value="Carbohydrate-selective porin OprB"/>
    <property type="match status" value="1"/>
</dbReference>
<dbReference type="InterPro" id="IPR038673">
    <property type="entry name" value="OprB_sf"/>
</dbReference>
<dbReference type="EMBL" id="JAAVJL010000001">
    <property type="protein sequence ID" value="NMF57435.1"/>
    <property type="molecule type" value="Genomic_DNA"/>
</dbReference>
<feature type="domain" description="SLH" evidence="3">
    <location>
        <begin position="89"/>
        <end position="153"/>
    </location>
</feature>
<comment type="caution">
    <text evidence="4">The sequence shown here is derived from an EMBL/GenBank/DDBJ whole genome shotgun (WGS) entry which is preliminary data.</text>
</comment>
<reference evidence="4 5" key="1">
    <citation type="submission" date="2020-03" db="EMBL/GenBank/DDBJ databases">
        <title>Draft Genome Sequence of 2-Methylisoborneol Producing Pseudanabaena yagii Strain GIHE-NHR1 Isolated from North Han River in South Korea.</title>
        <authorList>
            <person name="Jeong J."/>
        </authorList>
    </citation>
    <scope>NUCLEOTIDE SEQUENCE [LARGE SCALE GENOMIC DNA]</scope>
    <source>
        <strain evidence="4 5">GIHE-NHR1</strain>
    </source>
</reference>
<dbReference type="PROSITE" id="PS51272">
    <property type="entry name" value="SLH"/>
    <property type="match status" value="1"/>
</dbReference>
<accession>A0ABX1LQR3</accession>
<evidence type="ECO:0000259" key="3">
    <source>
        <dbReference type="PROSITE" id="PS51272"/>
    </source>
</evidence>
<gene>
    <name evidence="4" type="ORF">HC246_05215</name>
</gene>
<dbReference type="Proteomes" id="UP000738376">
    <property type="component" value="Unassembled WGS sequence"/>
</dbReference>
<protein>
    <submittedName>
        <fullName evidence="4">Iron uptake porin</fullName>
    </submittedName>
</protein>
<dbReference type="InterPro" id="IPR001119">
    <property type="entry name" value="SLH_dom"/>
</dbReference>
<dbReference type="PANTHER" id="PTHR43308">
    <property type="entry name" value="OUTER MEMBRANE PROTEIN ALPHA-RELATED"/>
    <property type="match status" value="1"/>
</dbReference>
<evidence type="ECO:0000256" key="1">
    <source>
        <dbReference type="ARBA" id="ARBA00008769"/>
    </source>
</evidence>
<dbReference type="InterPro" id="IPR047684">
    <property type="entry name" value="Por_som-like"/>
</dbReference>
<dbReference type="RefSeq" id="WP_169362468.1">
    <property type="nucleotide sequence ID" value="NZ_JAAVJL010000001.1"/>
</dbReference>
<evidence type="ECO:0000313" key="4">
    <source>
        <dbReference type="EMBL" id="NMF57435.1"/>
    </source>
</evidence>
<evidence type="ECO:0000313" key="5">
    <source>
        <dbReference type="Proteomes" id="UP000738376"/>
    </source>
</evidence>
<dbReference type="PANTHER" id="PTHR43308:SF1">
    <property type="entry name" value="OUTER MEMBRANE PROTEIN ALPHA"/>
    <property type="match status" value="1"/>
</dbReference>
<keyword evidence="5" id="KW-1185">Reference proteome</keyword>
<organism evidence="4 5">
    <name type="scientific">Pseudanabaena yagii GIHE-NHR1</name>
    <dbReference type="NCBI Taxonomy" id="2722753"/>
    <lineage>
        <taxon>Bacteria</taxon>
        <taxon>Bacillati</taxon>
        <taxon>Cyanobacteriota</taxon>
        <taxon>Cyanophyceae</taxon>
        <taxon>Pseudanabaenales</taxon>
        <taxon>Pseudanabaenaceae</taxon>
        <taxon>Pseudanabaena</taxon>
        <taxon>Pseudanabaena yagii</taxon>
    </lineage>
</organism>
<sequence>MNYALGINIFLLIKIFSRGWQWGIVSAFVIISLSSQVIAKPISTEKIDAKAPSKVLKDSNNQKLNTQLTLNKIAPFNPENNLSQSEITPVSQLSDVRPNDWAFTALQSLVARYGCISGYPDSKFLGQRTISRHEFAAGLNGCLDKINEIVAAGLASKVSKDDVNTIQKLQEEFATELSILRGRIVSLEEKISKLETQQFSPTTKLFGQAVFGLQGRLPNSADFKTRPQLNNGKPDLSTNLTFGYNISLSLFTQFDSASRNLLVVGLNSANLNLGNNSEQILQRGYTLLGYEGDTNNQIKISDLSYRFKASDNLSFIVGAAGVSPISVFRGANRIENSGTGSISAFAQRNPILGLGGGSAGIGFDWQISDRVSLQGVYAANDPANPVNGGLIGGSYVTGLQATLSPTNSVDVALYYLHSFSNNGNLNTGIGDYVITFPFFDPTIFLTDAIGATINWRISPYVTLGAWGGYTNSNAVNIRDSNRKFFNDNSGTVETNNWMVYLNFPDLFKQGNLAGIYIGQPPKITSSNLISRNGYDANIPGALGFPNTSGAAIGGQPDTTTHLELFYVHRLTDNISITPGLIFVFHPIQTAGSDTITIGTIRTTFRF</sequence>
<dbReference type="InterPro" id="IPR007049">
    <property type="entry name" value="Carb-sel_porin_OprB"/>
</dbReference>
<proteinExistence type="inferred from homology"/>
<name>A0ABX1LQR3_9CYAN</name>
<dbReference type="Pfam" id="PF00395">
    <property type="entry name" value="SLH"/>
    <property type="match status" value="1"/>
</dbReference>
<dbReference type="NCBIfam" id="NF033921">
    <property type="entry name" value="por_somb"/>
    <property type="match status" value="1"/>
</dbReference>
<evidence type="ECO:0000256" key="2">
    <source>
        <dbReference type="RuleBase" id="RU363072"/>
    </source>
</evidence>
<comment type="similarity">
    <text evidence="1 2">Belongs to the OprB family.</text>
</comment>
<dbReference type="InterPro" id="IPR051465">
    <property type="entry name" value="Cell_Envelope_Struct_Comp"/>
</dbReference>
<dbReference type="Pfam" id="PF04966">
    <property type="entry name" value="OprB"/>
    <property type="match status" value="1"/>
</dbReference>